<accession>A0A150QUV8</accession>
<protein>
    <recommendedName>
        <fullName evidence="3">DUF2071 domain-containing protein</fullName>
    </recommendedName>
</protein>
<evidence type="ECO:0000313" key="2">
    <source>
        <dbReference type="Proteomes" id="UP000075260"/>
    </source>
</evidence>
<dbReference type="Pfam" id="PF09844">
    <property type="entry name" value="DUF2071"/>
    <property type="match status" value="1"/>
</dbReference>
<dbReference type="Proteomes" id="UP000075260">
    <property type="component" value="Unassembled WGS sequence"/>
</dbReference>
<dbReference type="AlphaFoldDB" id="A0A150QUV8"/>
<evidence type="ECO:0008006" key="3">
    <source>
        <dbReference type="Google" id="ProtNLM"/>
    </source>
</evidence>
<evidence type="ECO:0000313" key="1">
    <source>
        <dbReference type="EMBL" id="KYF71774.1"/>
    </source>
</evidence>
<sequence length="245" mass="27123">MDRLAPTLRPRGRPAGFQRWRELLFLHWETPAAALRAVVPPGLELDTFEGRAYVGVVAFTMRDVTPWWSPSVPGISNFHELNVRTYVHREGRDPGVWFFSLDAAKALAVLVARAGWHLPYHHASMALESRDGEVHYRSERRWPGPVPARFEARYRVGAPIGPAAPGTFEHFLAERYLLFAARGGELRIGQVHHAPYPLHRAEVSHVEESVVAAAGLPATAGAPHVLYSPGVDVDVYALEPAARPG</sequence>
<dbReference type="InterPro" id="IPR018644">
    <property type="entry name" value="DUF2071"/>
</dbReference>
<dbReference type="RefSeq" id="WP_061606786.1">
    <property type="nucleotide sequence ID" value="NZ_JEMA01000312.1"/>
</dbReference>
<comment type="caution">
    <text evidence="1">The sequence shown here is derived from an EMBL/GenBank/DDBJ whole genome shotgun (WGS) entry which is preliminary data.</text>
</comment>
<reference evidence="1 2" key="1">
    <citation type="submission" date="2014-02" db="EMBL/GenBank/DDBJ databases">
        <title>The small core and large imbalanced accessory genome model reveals a collaborative survival strategy of Sorangium cellulosum strains in nature.</title>
        <authorList>
            <person name="Han K."/>
            <person name="Peng R."/>
            <person name="Blom J."/>
            <person name="Li Y.-Z."/>
        </authorList>
    </citation>
    <scope>NUCLEOTIDE SEQUENCE [LARGE SCALE GENOMIC DNA]</scope>
    <source>
        <strain evidence="1 2">So0008-312</strain>
    </source>
</reference>
<dbReference type="InterPro" id="IPR023375">
    <property type="entry name" value="ADC_dom_sf"/>
</dbReference>
<dbReference type="Gene3D" id="2.40.400.10">
    <property type="entry name" value="Acetoacetate decarboxylase-like"/>
    <property type="match status" value="1"/>
</dbReference>
<dbReference type="PANTHER" id="PTHR39186">
    <property type="entry name" value="DUF2071 FAMILY PROTEIN"/>
    <property type="match status" value="1"/>
</dbReference>
<name>A0A150QUV8_SORCE</name>
<dbReference type="PANTHER" id="PTHR39186:SF1">
    <property type="entry name" value="DUF2071 DOMAIN-CONTAINING PROTEIN"/>
    <property type="match status" value="1"/>
</dbReference>
<organism evidence="1 2">
    <name type="scientific">Sorangium cellulosum</name>
    <name type="common">Polyangium cellulosum</name>
    <dbReference type="NCBI Taxonomy" id="56"/>
    <lineage>
        <taxon>Bacteria</taxon>
        <taxon>Pseudomonadati</taxon>
        <taxon>Myxococcota</taxon>
        <taxon>Polyangia</taxon>
        <taxon>Polyangiales</taxon>
        <taxon>Polyangiaceae</taxon>
        <taxon>Sorangium</taxon>
    </lineage>
</organism>
<dbReference type="SUPFAM" id="SSF160104">
    <property type="entry name" value="Acetoacetate decarboxylase-like"/>
    <property type="match status" value="1"/>
</dbReference>
<gene>
    <name evidence="1" type="ORF">BE15_31720</name>
</gene>
<dbReference type="EMBL" id="JEMA01000312">
    <property type="protein sequence ID" value="KYF71774.1"/>
    <property type="molecule type" value="Genomic_DNA"/>
</dbReference>
<proteinExistence type="predicted"/>